<evidence type="ECO:0000313" key="11">
    <source>
        <dbReference type="Proteomes" id="UP001610335"/>
    </source>
</evidence>
<comment type="subcellular location">
    <subcellularLocation>
        <location evidence="1">Nucleus</location>
    </subcellularLocation>
</comment>
<evidence type="ECO:0000256" key="8">
    <source>
        <dbReference type="SAM" id="MobiDB-lite"/>
    </source>
</evidence>
<feature type="compositionally biased region" description="Polar residues" evidence="8">
    <location>
        <begin position="310"/>
        <end position="343"/>
    </location>
</feature>
<evidence type="ECO:0000256" key="7">
    <source>
        <dbReference type="ARBA" id="ARBA00023242"/>
    </source>
</evidence>
<evidence type="ECO:0000256" key="6">
    <source>
        <dbReference type="ARBA" id="ARBA00023163"/>
    </source>
</evidence>
<dbReference type="Proteomes" id="UP001610335">
    <property type="component" value="Unassembled WGS sequence"/>
</dbReference>
<name>A0ABR4IKE6_9EURO</name>
<dbReference type="Pfam" id="PF13919">
    <property type="entry name" value="ASXH"/>
    <property type="match status" value="1"/>
</dbReference>
<keyword evidence="2" id="KW-0479">Metal-binding</keyword>
<evidence type="ECO:0000256" key="1">
    <source>
        <dbReference type="ARBA" id="ARBA00004123"/>
    </source>
</evidence>
<protein>
    <submittedName>
        <fullName evidence="10">Asx homology domain-containing protein</fullName>
    </submittedName>
</protein>
<keyword evidence="7" id="KW-0539">Nucleus</keyword>
<reference evidence="10 11" key="1">
    <citation type="submission" date="2024-07" db="EMBL/GenBank/DDBJ databases">
        <title>Section-level genome sequencing and comparative genomics of Aspergillus sections Usti and Cavernicolus.</title>
        <authorList>
            <consortium name="Lawrence Berkeley National Laboratory"/>
            <person name="Nybo J.L."/>
            <person name="Vesth T.C."/>
            <person name="Theobald S."/>
            <person name="Frisvad J.C."/>
            <person name="Larsen T.O."/>
            <person name="Kjaerboelling I."/>
            <person name="Rothschild-Mancinelli K."/>
            <person name="Lyhne E.K."/>
            <person name="Kogle M.E."/>
            <person name="Barry K."/>
            <person name="Clum A."/>
            <person name="Na H."/>
            <person name="Ledsgaard L."/>
            <person name="Lin J."/>
            <person name="Lipzen A."/>
            <person name="Kuo A."/>
            <person name="Riley R."/>
            <person name="Mondo S."/>
            <person name="LaButti K."/>
            <person name="Haridas S."/>
            <person name="Pangalinan J."/>
            <person name="Salamov A.A."/>
            <person name="Simmons B.A."/>
            <person name="Magnuson J.K."/>
            <person name="Chen J."/>
            <person name="Drula E."/>
            <person name="Henrissat B."/>
            <person name="Wiebenga A."/>
            <person name="Lubbers R.J."/>
            <person name="Gomes A.C."/>
            <person name="Makela M.R."/>
            <person name="Stajich J."/>
            <person name="Grigoriev I.V."/>
            <person name="Mortensen U.H."/>
            <person name="De vries R.P."/>
            <person name="Baker S.E."/>
            <person name="Andersen M.R."/>
        </authorList>
    </citation>
    <scope>NUCLEOTIDE SEQUENCE [LARGE SCALE GENOMIC DNA]</scope>
    <source>
        <strain evidence="10 11">CBS 600.67</strain>
    </source>
</reference>
<proteinExistence type="predicted"/>
<evidence type="ECO:0000256" key="2">
    <source>
        <dbReference type="ARBA" id="ARBA00022723"/>
    </source>
</evidence>
<feature type="domain" description="DEUBAD" evidence="9">
    <location>
        <begin position="29"/>
        <end position="149"/>
    </location>
</feature>
<feature type="region of interest" description="Disordered" evidence="8">
    <location>
        <begin position="233"/>
        <end position="369"/>
    </location>
</feature>
<evidence type="ECO:0000256" key="3">
    <source>
        <dbReference type="ARBA" id="ARBA00022771"/>
    </source>
</evidence>
<dbReference type="InterPro" id="IPR044867">
    <property type="entry name" value="DEUBAD_dom"/>
</dbReference>
<sequence length="429" mass="48183">MDSTNSKPKRTPRRAAKDRWEEEKLLTSDKSLLVDLDLVKLLALPEAWDHLEEAEKKEILDLLPSDIHPNPNPPADDADAKIPPLPGSFLRYSNHWRDGIRNFQLDLQNGRHDPQWQREAEEAMQQRAAGKFDKFKEGEFEQFWGQKQTMDRSLAAGQSSRVKMSTLIAHGVIRKGDVWKWSRGFSKPKTLIEKEARITDITDSRLTFAVPPGQRVFLGAATSLDAGELPTVEKLETSPSTPPLSPLNEPPVNAETSPDSKDAVETGLSRKRSVEPDDQFTVVKRPRGRPRKEQPAPREEKESNLAVEIINTQPDNELTSPSPNTKGSIESYTEIQKGSSQPLDESPIDVDLTNESPSPSPPTANEESDEIVIPDIQGPTALTLKILEIDGRITDATNGNAWKELRCFRDNQDMGTLWELRHAWYLKAK</sequence>
<keyword evidence="3" id="KW-0863">Zinc-finger</keyword>
<gene>
    <name evidence="10" type="ORF">BDW59DRAFT_51610</name>
</gene>
<keyword evidence="5" id="KW-0805">Transcription regulation</keyword>
<organism evidence="10 11">
    <name type="scientific">Aspergillus cavernicola</name>
    <dbReference type="NCBI Taxonomy" id="176166"/>
    <lineage>
        <taxon>Eukaryota</taxon>
        <taxon>Fungi</taxon>
        <taxon>Dikarya</taxon>
        <taxon>Ascomycota</taxon>
        <taxon>Pezizomycotina</taxon>
        <taxon>Eurotiomycetes</taxon>
        <taxon>Eurotiomycetidae</taxon>
        <taxon>Eurotiales</taxon>
        <taxon>Aspergillaceae</taxon>
        <taxon>Aspergillus</taxon>
        <taxon>Aspergillus subgen. Nidulantes</taxon>
    </lineage>
</organism>
<keyword evidence="4" id="KW-0862">Zinc</keyword>
<evidence type="ECO:0000313" key="10">
    <source>
        <dbReference type="EMBL" id="KAL2828210.1"/>
    </source>
</evidence>
<feature type="compositionally biased region" description="Pro residues" evidence="8">
    <location>
        <begin position="240"/>
        <end position="249"/>
    </location>
</feature>
<evidence type="ECO:0000256" key="4">
    <source>
        <dbReference type="ARBA" id="ARBA00022833"/>
    </source>
</evidence>
<evidence type="ECO:0000259" key="9">
    <source>
        <dbReference type="PROSITE" id="PS51916"/>
    </source>
</evidence>
<comment type="caution">
    <text evidence="10">The sequence shown here is derived from an EMBL/GenBank/DDBJ whole genome shotgun (WGS) entry which is preliminary data.</text>
</comment>
<feature type="region of interest" description="Disordered" evidence="8">
    <location>
        <begin position="1"/>
        <end position="21"/>
    </location>
</feature>
<keyword evidence="11" id="KW-1185">Reference proteome</keyword>
<dbReference type="PROSITE" id="PS51916">
    <property type="entry name" value="DEUBAD"/>
    <property type="match status" value="1"/>
</dbReference>
<evidence type="ECO:0000256" key="5">
    <source>
        <dbReference type="ARBA" id="ARBA00023015"/>
    </source>
</evidence>
<accession>A0ABR4IKE6</accession>
<keyword evidence="6" id="KW-0804">Transcription</keyword>
<dbReference type="InterPro" id="IPR028020">
    <property type="entry name" value="ASX_DEUBAD_dom"/>
</dbReference>
<feature type="compositionally biased region" description="Basic and acidic residues" evidence="8">
    <location>
        <begin position="291"/>
        <end position="303"/>
    </location>
</feature>
<dbReference type="EMBL" id="JBFXLS010000021">
    <property type="protein sequence ID" value="KAL2828210.1"/>
    <property type="molecule type" value="Genomic_DNA"/>
</dbReference>